<dbReference type="GO" id="GO:0005811">
    <property type="term" value="C:lipid droplet"/>
    <property type="evidence" value="ECO:0007669"/>
    <property type="project" value="UniProtKB-SubCell"/>
</dbReference>
<evidence type="ECO:0000256" key="4">
    <source>
        <dbReference type="ARBA" id="ARBA00022801"/>
    </source>
</evidence>
<keyword evidence="6" id="KW-1185">Reference proteome</keyword>
<protein>
    <submittedName>
        <fullName evidence="5">Uncharacterized protein</fullName>
    </submittedName>
</protein>
<dbReference type="InterPro" id="IPR029058">
    <property type="entry name" value="AB_hydrolase_fold"/>
</dbReference>
<dbReference type="PANTHER" id="PTHR13390:SF0">
    <property type="entry name" value="LIPID DROPLET-ASSOCIATED HYDROLASE"/>
    <property type="match status" value="1"/>
</dbReference>
<comment type="subcellular location">
    <subcellularLocation>
        <location evidence="1">Lipid droplet</location>
    </subcellularLocation>
</comment>
<dbReference type="PANTHER" id="PTHR13390">
    <property type="entry name" value="LIPASE"/>
    <property type="match status" value="1"/>
</dbReference>
<evidence type="ECO:0000313" key="5">
    <source>
        <dbReference type="EMBL" id="KAF2854298.1"/>
    </source>
</evidence>
<dbReference type="EMBL" id="MU006293">
    <property type="protein sequence ID" value="KAF2854298.1"/>
    <property type="molecule type" value="Genomic_DNA"/>
</dbReference>
<evidence type="ECO:0000256" key="1">
    <source>
        <dbReference type="ARBA" id="ARBA00004502"/>
    </source>
</evidence>
<keyword evidence="3" id="KW-0551">Lipid droplet</keyword>
<sequence length="357" mass="40086">MPSIPASQIYLRTPPEPGKKSAARVYIIYFLTGNPGLIEYYRTFLTHLYGLLSHNTASNRDVEFQVFGRSLSGFEMNTADIKTMKWRKQPPYGLQDQIRHAEDQLTELVEEVREEGAKDVRVILVGHSVGAYIALEVIRRLRAHGLAGEDFETRIVGAVGLMPTIVDIARSESGIKAAPFLKNPNFATFASLLVYFLTCLLPLSLLTTLISKLLSFPPDASHTTASFLKSPFGIHQALHMARDEMFQIDTDIWDEEIWGASASEPATKHPHARPVLKFLFAKEDHWVADATRDALVRGRGRVEGGFYEGGVEEWKPVMEVDEREGWPHGFCIRHGVPVAERVAGYVRDIVERDGGRW</sequence>
<dbReference type="Gene3D" id="3.40.50.1820">
    <property type="entry name" value="alpha/beta hydrolase"/>
    <property type="match status" value="1"/>
</dbReference>
<comment type="similarity">
    <text evidence="2">Belongs to the AB hydrolase superfamily. LDAH family.</text>
</comment>
<dbReference type="Proteomes" id="UP000799423">
    <property type="component" value="Unassembled WGS sequence"/>
</dbReference>
<dbReference type="SUPFAM" id="SSF53474">
    <property type="entry name" value="alpha/beta-Hydrolases"/>
    <property type="match status" value="2"/>
</dbReference>
<accession>A0A6A7BJL4</accession>
<dbReference type="OrthoDB" id="448051at2759"/>
<keyword evidence="4" id="KW-0378">Hydrolase</keyword>
<evidence type="ECO:0000313" key="6">
    <source>
        <dbReference type="Proteomes" id="UP000799423"/>
    </source>
</evidence>
<dbReference type="InterPro" id="IPR019363">
    <property type="entry name" value="LDAH"/>
</dbReference>
<evidence type="ECO:0000256" key="3">
    <source>
        <dbReference type="ARBA" id="ARBA00022677"/>
    </source>
</evidence>
<organism evidence="5 6">
    <name type="scientific">Plenodomus tracheiphilus IPT5</name>
    <dbReference type="NCBI Taxonomy" id="1408161"/>
    <lineage>
        <taxon>Eukaryota</taxon>
        <taxon>Fungi</taxon>
        <taxon>Dikarya</taxon>
        <taxon>Ascomycota</taxon>
        <taxon>Pezizomycotina</taxon>
        <taxon>Dothideomycetes</taxon>
        <taxon>Pleosporomycetidae</taxon>
        <taxon>Pleosporales</taxon>
        <taxon>Pleosporineae</taxon>
        <taxon>Leptosphaeriaceae</taxon>
        <taxon>Plenodomus</taxon>
    </lineage>
</organism>
<dbReference type="GO" id="GO:0019915">
    <property type="term" value="P:lipid storage"/>
    <property type="evidence" value="ECO:0007669"/>
    <property type="project" value="InterPro"/>
</dbReference>
<dbReference type="Pfam" id="PF10230">
    <property type="entry name" value="LIDHydrolase"/>
    <property type="match status" value="1"/>
</dbReference>
<dbReference type="GO" id="GO:0016298">
    <property type="term" value="F:lipase activity"/>
    <property type="evidence" value="ECO:0007669"/>
    <property type="project" value="InterPro"/>
</dbReference>
<name>A0A6A7BJL4_9PLEO</name>
<gene>
    <name evidence="5" type="ORF">T440DRAFT_496435</name>
</gene>
<evidence type="ECO:0000256" key="2">
    <source>
        <dbReference type="ARBA" id="ARBA00008300"/>
    </source>
</evidence>
<reference evidence="5" key="1">
    <citation type="submission" date="2020-01" db="EMBL/GenBank/DDBJ databases">
        <authorList>
            <consortium name="DOE Joint Genome Institute"/>
            <person name="Haridas S."/>
            <person name="Albert R."/>
            <person name="Binder M."/>
            <person name="Bloem J."/>
            <person name="Labutti K."/>
            <person name="Salamov A."/>
            <person name="Andreopoulos B."/>
            <person name="Baker S.E."/>
            <person name="Barry K."/>
            <person name="Bills G."/>
            <person name="Bluhm B.H."/>
            <person name="Cannon C."/>
            <person name="Castanera R."/>
            <person name="Culley D.E."/>
            <person name="Daum C."/>
            <person name="Ezra D."/>
            <person name="Gonzalez J.B."/>
            <person name="Henrissat B."/>
            <person name="Kuo A."/>
            <person name="Liang C."/>
            <person name="Lipzen A."/>
            <person name="Lutzoni F."/>
            <person name="Magnuson J."/>
            <person name="Mondo S."/>
            <person name="Nolan M."/>
            <person name="Ohm R."/>
            <person name="Pangilinan J."/>
            <person name="Park H.-J."/>
            <person name="Ramirez L."/>
            <person name="Alfaro M."/>
            <person name="Sun H."/>
            <person name="Tritt A."/>
            <person name="Yoshinaga Y."/>
            <person name="Zwiers L.-H."/>
            <person name="Turgeon B.G."/>
            <person name="Goodwin S.B."/>
            <person name="Spatafora J.W."/>
            <person name="Crous P.W."/>
            <person name="Grigoriev I.V."/>
        </authorList>
    </citation>
    <scope>NUCLEOTIDE SEQUENCE</scope>
    <source>
        <strain evidence="5">IPT5</strain>
    </source>
</reference>
<dbReference type="AlphaFoldDB" id="A0A6A7BJL4"/>
<proteinExistence type="inferred from homology"/>